<keyword evidence="3" id="KW-1185">Reference proteome</keyword>
<evidence type="ECO:0000259" key="1">
    <source>
        <dbReference type="Pfam" id="PF03050"/>
    </source>
</evidence>
<accession>S9PLR4</accession>
<feature type="domain" description="Transposase IS66 central" evidence="1">
    <location>
        <begin position="14"/>
        <end position="271"/>
    </location>
</feature>
<dbReference type="NCBIfam" id="NF033517">
    <property type="entry name" value="transpos_IS66"/>
    <property type="match status" value="1"/>
</dbReference>
<evidence type="ECO:0000313" key="2">
    <source>
        <dbReference type="EMBL" id="EPX65165.1"/>
    </source>
</evidence>
<proteinExistence type="predicted"/>
<evidence type="ECO:0000313" key="3">
    <source>
        <dbReference type="Proteomes" id="UP000011682"/>
    </source>
</evidence>
<dbReference type="Proteomes" id="UP000011682">
    <property type="component" value="Unassembled WGS sequence"/>
</dbReference>
<dbReference type="PANTHER" id="PTHR33678:SF2">
    <property type="match status" value="1"/>
</dbReference>
<comment type="caution">
    <text evidence="2">The sequence shown here is derived from an EMBL/GenBank/DDBJ whole genome shotgun (WGS) entry which is preliminary data.</text>
</comment>
<dbReference type="Pfam" id="PF03050">
    <property type="entry name" value="DDE_Tnp_IS66"/>
    <property type="match status" value="1"/>
</dbReference>
<name>S9PLR4_CYSF2</name>
<dbReference type="PANTHER" id="PTHR33678">
    <property type="entry name" value="BLL1576 PROTEIN"/>
    <property type="match status" value="1"/>
</dbReference>
<dbReference type="AlphaFoldDB" id="S9PLR4"/>
<reference evidence="2" key="1">
    <citation type="submission" date="2013-05" db="EMBL/GenBank/DDBJ databases">
        <title>Genome assembly of Cystobacter fuscus DSM 2262.</title>
        <authorList>
            <person name="Sharma G."/>
            <person name="Khatri I."/>
            <person name="Kaur C."/>
            <person name="Mayilraj S."/>
            <person name="Subramanian S."/>
        </authorList>
    </citation>
    <scope>NUCLEOTIDE SEQUENCE [LARGE SCALE GENOMIC DNA]</scope>
    <source>
        <strain evidence="2">DSM 2262</strain>
    </source>
</reference>
<organism evidence="2 3">
    <name type="scientific">Cystobacter fuscus (strain ATCC 25194 / DSM 2262 / NBRC 100088 / M29)</name>
    <dbReference type="NCBI Taxonomy" id="1242864"/>
    <lineage>
        <taxon>Bacteria</taxon>
        <taxon>Pseudomonadati</taxon>
        <taxon>Myxococcota</taxon>
        <taxon>Myxococcia</taxon>
        <taxon>Myxococcales</taxon>
        <taxon>Cystobacterineae</taxon>
        <taxon>Archangiaceae</taxon>
        <taxon>Cystobacter</taxon>
    </lineage>
</organism>
<dbReference type="eggNOG" id="COG2433">
    <property type="taxonomic scope" value="Bacteria"/>
</dbReference>
<sequence>MFGERLSAMLCLLVGKYRLSKRLVREALSDLLGVKLSLGAIRDREQEMSDALSAPVAQAEEYVRDQDAANLDETGWYEGKGEGSHHRAWLWVAATALVAVFRITSSRGSEVAKALLGTDFAGFLTTDRWSAYNWYDTALRQLCWSHLTRDFQGFIDRGGEGARIGQELMDERNRMFKWWHRVRDGTLAREAFERRMKEVEQKVGRLLREAEVGAEEKTAGIAKQILRLEEAMWTFVHVEGLEPTNNFAERLIRPCVLYRKTSFGTQSPEGSRFVERILTAVTTLGLQRRNVLEYLSDLLYAHRRGLPLPSLLPFATSTQASLPV</sequence>
<dbReference type="InterPro" id="IPR004291">
    <property type="entry name" value="Transposase_IS66_central"/>
</dbReference>
<dbReference type="InterPro" id="IPR052344">
    <property type="entry name" value="Transposase-related"/>
</dbReference>
<dbReference type="EMBL" id="ANAH02000001">
    <property type="protein sequence ID" value="EPX65165.1"/>
    <property type="molecule type" value="Genomic_DNA"/>
</dbReference>
<protein>
    <submittedName>
        <fullName evidence="2">Mobile element protein</fullName>
    </submittedName>
</protein>
<gene>
    <name evidence="2" type="ORF">D187_000590</name>
</gene>